<evidence type="ECO:0000313" key="2">
    <source>
        <dbReference type="EMBL" id="NHM05124.1"/>
    </source>
</evidence>
<evidence type="ECO:0000256" key="1">
    <source>
        <dbReference type="SAM" id="Phobius"/>
    </source>
</evidence>
<proteinExistence type="predicted"/>
<feature type="transmembrane region" description="Helical" evidence="1">
    <location>
        <begin position="12"/>
        <end position="29"/>
    </location>
</feature>
<evidence type="ECO:0000313" key="3">
    <source>
        <dbReference type="Proteomes" id="UP000761423"/>
    </source>
</evidence>
<gene>
    <name evidence="2" type="ORF">G4L40_10450</name>
</gene>
<keyword evidence="1" id="KW-1133">Transmembrane helix</keyword>
<dbReference type="EMBL" id="JAAJBV010000007">
    <property type="protein sequence ID" value="NHM05124.1"/>
    <property type="molecule type" value="Genomic_DNA"/>
</dbReference>
<protein>
    <recommendedName>
        <fullName evidence="4">DUF2892 domain-containing protein</fullName>
    </recommendedName>
</protein>
<dbReference type="RefSeq" id="WP_166237145.1">
    <property type="nucleotide sequence ID" value="NZ_JAAJBV010000007.1"/>
</dbReference>
<feature type="transmembrane region" description="Helical" evidence="1">
    <location>
        <begin position="35"/>
        <end position="57"/>
    </location>
</feature>
<keyword evidence="1" id="KW-0472">Membrane</keyword>
<evidence type="ECO:0008006" key="4">
    <source>
        <dbReference type="Google" id="ProtNLM"/>
    </source>
</evidence>
<dbReference type="Proteomes" id="UP000761423">
    <property type="component" value="Unassembled WGS sequence"/>
</dbReference>
<sequence length="62" mass="7260">MKHILFTNWHLMRIVRLVFAIFLFVQAYVTSEWFFIAFGLFFLIQALFNTGCGANGCQIPKK</sequence>
<organism evidence="2 3">
    <name type="scientific">Flavobacterium celericrescens</name>
    <dbReference type="NCBI Taxonomy" id="2709780"/>
    <lineage>
        <taxon>Bacteria</taxon>
        <taxon>Pseudomonadati</taxon>
        <taxon>Bacteroidota</taxon>
        <taxon>Flavobacteriia</taxon>
        <taxon>Flavobacteriales</taxon>
        <taxon>Flavobacteriaceae</taxon>
        <taxon>Flavobacterium</taxon>
    </lineage>
</organism>
<name>A0ABX0IDA0_9FLAO</name>
<accession>A0ABX0IDA0</accession>
<reference evidence="2 3" key="1">
    <citation type="submission" date="2020-02" db="EMBL/GenBank/DDBJ databases">
        <authorList>
            <person name="Chen W.-M."/>
        </authorList>
    </citation>
    <scope>NUCLEOTIDE SEQUENCE [LARGE SCALE GENOMIC DNA]</scope>
    <source>
        <strain evidence="2 3">TWA-26</strain>
    </source>
</reference>
<keyword evidence="1" id="KW-0812">Transmembrane</keyword>
<comment type="caution">
    <text evidence="2">The sequence shown here is derived from an EMBL/GenBank/DDBJ whole genome shotgun (WGS) entry which is preliminary data.</text>
</comment>
<keyword evidence="3" id="KW-1185">Reference proteome</keyword>